<accession>A0A1I7CGB0</accession>
<dbReference type="RefSeq" id="WP_091695180.1">
    <property type="nucleotide sequence ID" value="NZ_FPBF01000004.1"/>
</dbReference>
<sequence length="909" mass="100375">MKIGMILVLILLNLTPLVLVGEEVAKPNKPELSYLKNIAAGIAGPTELCIVLGIATGEYSITAPTSAEYTWVLQDPNGNSFTIAKGGANSVGTIQVRYTVTGTYQLILEERSSPNASPNTSTITVEVNEGPAIVLKPDYLLCGENIPTLQALDSTNPELGRYEFTWARDEEFTTIVKQGVGAAGNELTPTEEGYYYVMLRPTLANSACIATSTTYVGPPVDFEFVQNKEEICEGESVKIELDTPISGEWWYRKQGESTKITLGNTYSVTLGSSQFTEPGIYEVGFIGSDQNSSCTSERITTVRQKEGPKLETADLVQPSSCGASDGSFQITAENDLISLRIVELNLDLGPQAAGTELTIPNLEPGVYTIEAATSECGGYFFHALNLPAAPDETDIVTFKEECVLNGINLGRVEITFPNGNVSGDYRILSGNSGISTTGTLTNEDFIAEDLPGGIYYFDFEYSDDSCHPLIETFTIDRRRDVPFSLPEVIELCDTYDLSLKSSLNLNFELTRPDGTVTSATTGESFLLSEEGEYSLYIEPVDLTGDYCPVIREFSVNKLDYQIEFGYEIIDENCLGDQIWGAVMENLDIEDAIFRWYNGAGEIVGRSQEFRPINYGEVYQLTVQPKATAACNITPLDIQFNQPILSVPAALTYEEECELFIVNLEVLENEELVKWIEWTLFLEDGSRVELDEGTDLYEITDDRIGVYEAILYRDKESDGRCEVARVNISIEERTITPPPTLEESYPFCSKGNGIPPIAPGKYESYSWRYLNGDVVVGTDSTFYPAQAGNYELTVLTAEGCIYEEEFRVYDVCEIDYVFPNAMILDDPDRDFRVTVSEGVTEAELYVINSTGELIHQAEVSDISYHTPILIWDGTVGGNRVPQGTYAIVLIMRNPDYGLNEKVTGSFLVLE</sequence>
<evidence type="ECO:0000313" key="2">
    <source>
        <dbReference type="Proteomes" id="UP000199673"/>
    </source>
</evidence>
<dbReference type="STRING" id="305507.SAMN04489724_3163"/>
<dbReference type="AlphaFoldDB" id="A0A1I7CGB0"/>
<evidence type="ECO:0000313" key="1">
    <source>
        <dbReference type="EMBL" id="SFT98441.1"/>
    </source>
</evidence>
<protein>
    <recommendedName>
        <fullName evidence="3">C-terminal domain of CHU protein family protein</fullName>
    </recommendedName>
</protein>
<reference evidence="2" key="1">
    <citation type="submission" date="2016-10" db="EMBL/GenBank/DDBJ databases">
        <authorList>
            <person name="Varghese N."/>
            <person name="Submissions S."/>
        </authorList>
    </citation>
    <scope>NUCLEOTIDE SEQUENCE [LARGE SCALE GENOMIC DNA]</scope>
    <source>
        <strain evidence="2">DSM 23445</strain>
    </source>
</reference>
<gene>
    <name evidence="1" type="ORF">SAMN04489724_3163</name>
</gene>
<dbReference type="OrthoDB" id="9765926at2"/>
<evidence type="ECO:0008006" key="3">
    <source>
        <dbReference type="Google" id="ProtNLM"/>
    </source>
</evidence>
<proteinExistence type="predicted"/>
<keyword evidence="2" id="KW-1185">Reference proteome</keyword>
<dbReference type="EMBL" id="FPBF01000004">
    <property type="protein sequence ID" value="SFT98441.1"/>
    <property type="molecule type" value="Genomic_DNA"/>
</dbReference>
<dbReference type="Proteomes" id="UP000199673">
    <property type="component" value="Unassembled WGS sequence"/>
</dbReference>
<name>A0A1I7CGB0_9BACT</name>
<organism evidence="1 2">
    <name type="scientific">Algoriphagus locisalis</name>
    <dbReference type="NCBI Taxonomy" id="305507"/>
    <lineage>
        <taxon>Bacteria</taxon>
        <taxon>Pseudomonadati</taxon>
        <taxon>Bacteroidota</taxon>
        <taxon>Cytophagia</taxon>
        <taxon>Cytophagales</taxon>
        <taxon>Cyclobacteriaceae</taxon>
        <taxon>Algoriphagus</taxon>
    </lineage>
</organism>